<evidence type="ECO:0000313" key="3">
    <source>
        <dbReference type="Proteomes" id="UP001206483"/>
    </source>
</evidence>
<evidence type="ECO:0000256" key="1">
    <source>
        <dbReference type="SAM" id="Phobius"/>
    </source>
</evidence>
<gene>
    <name evidence="2" type="ORF">FHR36_002420</name>
</gene>
<dbReference type="EMBL" id="JAMZDX010000002">
    <property type="protein sequence ID" value="MCP2309296.1"/>
    <property type="molecule type" value="Genomic_DNA"/>
</dbReference>
<feature type="transmembrane region" description="Helical" evidence="1">
    <location>
        <begin position="12"/>
        <end position="30"/>
    </location>
</feature>
<sequence>MRSTDGGSSATQVMLLIAETALFVFLGDLVSRYRQV</sequence>
<proteinExistence type="predicted"/>
<evidence type="ECO:0000313" key="2">
    <source>
        <dbReference type="EMBL" id="MCP2309296.1"/>
    </source>
</evidence>
<comment type="caution">
    <text evidence="2">The sequence shown here is derived from an EMBL/GenBank/DDBJ whole genome shotgun (WGS) entry which is preliminary data.</text>
</comment>
<keyword evidence="1" id="KW-0812">Transmembrane</keyword>
<reference evidence="2 3" key="1">
    <citation type="submission" date="2022-06" db="EMBL/GenBank/DDBJ databases">
        <title>Sequencing the genomes of 1000 actinobacteria strains.</title>
        <authorList>
            <person name="Klenk H.-P."/>
        </authorList>
    </citation>
    <scope>NUCLEOTIDE SEQUENCE [LARGE SCALE GENOMIC DNA]</scope>
    <source>
        <strain evidence="2 3">DSM 41656</strain>
    </source>
</reference>
<keyword evidence="1" id="KW-0472">Membrane</keyword>
<keyword evidence="1" id="KW-1133">Transmembrane helix</keyword>
<name>A0ABT1IXP9_9ACTN</name>
<keyword evidence="3" id="KW-1185">Reference proteome</keyword>
<accession>A0ABT1IXP9</accession>
<organism evidence="2 3">
    <name type="scientific">Kitasatospora paracochleata</name>
    <dbReference type="NCBI Taxonomy" id="58354"/>
    <lineage>
        <taxon>Bacteria</taxon>
        <taxon>Bacillati</taxon>
        <taxon>Actinomycetota</taxon>
        <taxon>Actinomycetes</taxon>
        <taxon>Kitasatosporales</taxon>
        <taxon>Streptomycetaceae</taxon>
        <taxon>Kitasatospora</taxon>
    </lineage>
</organism>
<dbReference type="Proteomes" id="UP001206483">
    <property type="component" value="Unassembled WGS sequence"/>
</dbReference>
<protein>
    <submittedName>
        <fullName evidence="2">Uncharacterized protein</fullName>
    </submittedName>
</protein>